<evidence type="ECO:0000256" key="2">
    <source>
        <dbReference type="ARBA" id="ARBA00022977"/>
    </source>
</evidence>
<evidence type="ECO:0000313" key="3">
    <source>
        <dbReference type="EMBL" id="BDI28052.1"/>
    </source>
</evidence>
<dbReference type="InterPro" id="IPR013785">
    <property type="entry name" value="Aldolase_TIM"/>
</dbReference>
<dbReference type="EMBL" id="AP025739">
    <property type="protein sequence ID" value="BDI28052.1"/>
    <property type="molecule type" value="Genomic_DNA"/>
</dbReference>
<dbReference type="Pfam" id="PF02581">
    <property type="entry name" value="TMP-TENI"/>
    <property type="match status" value="1"/>
</dbReference>
<dbReference type="CDD" id="cd00564">
    <property type="entry name" value="TMP_TenI"/>
    <property type="match status" value="1"/>
</dbReference>
<protein>
    <submittedName>
        <fullName evidence="3">Thiamine-phosphate synthase</fullName>
    </submittedName>
</protein>
<reference evidence="3 4" key="1">
    <citation type="journal article" date="2019" name="Int. J. Syst. Evol. Microbiol.">
        <title>Capsulimonas corticalis gen. nov., sp. nov., an aerobic capsulated bacterium, of a novel bacterial order, Capsulimonadales ord. nov., of the class Armatimonadia of the phylum Armatimonadetes.</title>
        <authorList>
            <person name="Li J."/>
            <person name="Kudo C."/>
            <person name="Tonouchi A."/>
        </authorList>
    </citation>
    <scope>NUCLEOTIDE SEQUENCE [LARGE SCALE GENOMIC DNA]</scope>
    <source>
        <strain evidence="3 4">AX-7</strain>
    </source>
</reference>
<proteinExistence type="predicted"/>
<dbReference type="GO" id="GO:0006207">
    <property type="term" value="P:'de novo' pyrimidine nucleobase biosynthetic process"/>
    <property type="evidence" value="ECO:0007669"/>
    <property type="project" value="InterPro"/>
</dbReference>
<dbReference type="PANTHER" id="PTHR20857">
    <property type="entry name" value="THIAMINE-PHOSPHATE PYROPHOSPHORYLASE"/>
    <property type="match status" value="1"/>
</dbReference>
<dbReference type="SUPFAM" id="SSF51391">
    <property type="entry name" value="Thiamin phosphate synthase"/>
    <property type="match status" value="1"/>
</dbReference>
<dbReference type="GO" id="GO:0009228">
    <property type="term" value="P:thiamine biosynthetic process"/>
    <property type="evidence" value="ECO:0007669"/>
    <property type="project" value="UniProtKB-KW"/>
</dbReference>
<organism evidence="3 4">
    <name type="scientific">Capsulimonas corticalis</name>
    <dbReference type="NCBI Taxonomy" id="2219043"/>
    <lineage>
        <taxon>Bacteria</taxon>
        <taxon>Bacillati</taxon>
        <taxon>Armatimonadota</taxon>
        <taxon>Armatimonadia</taxon>
        <taxon>Capsulimonadales</taxon>
        <taxon>Capsulimonadaceae</taxon>
        <taxon>Capsulimonas</taxon>
    </lineage>
</organism>
<keyword evidence="2" id="KW-0784">Thiamine biosynthesis</keyword>
<dbReference type="GO" id="GO:0005737">
    <property type="term" value="C:cytoplasm"/>
    <property type="evidence" value="ECO:0007669"/>
    <property type="project" value="TreeGrafter"/>
</dbReference>
<evidence type="ECO:0000256" key="1">
    <source>
        <dbReference type="ARBA" id="ARBA00004948"/>
    </source>
</evidence>
<accession>A0A402CRP8</accession>
<dbReference type="InterPro" id="IPR001295">
    <property type="entry name" value="Dihydroorotate_DH_CS"/>
</dbReference>
<sequence>MTLVTDRNLYRQSSEGVSGPISLIDAAIQGGVDIVQLRAVAGETDDLAIYAVSLHLREMTAGKALFVVTGDIELAEKCHADGLMLREHSYRPSEARSYLRGENVKLVGAFARSVEEAARAERGGADYVQFGPVFQADEALEADHPGLALLRKIKDAVQIRVIGFGGVQTPEQAAACIAAGADGVAVTDAITGAADPQKAAADLRAALSAAWTEHHGSAEA</sequence>
<comment type="pathway">
    <text evidence="1">Cofactor biosynthesis; thiamine diphosphate biosynthesis.</text>
</comment>
<dbReference type="GO" id="GO:0004789">
    <property type="term" value="F:thiamine-phosphate diphosphorylase activity"/>
    <property type="evidence" value="ECO:0007669"/>
    <property type="project" value="TreeGrafter"/>
</dbReference>
<name>A0A402CRP8_9BACT</name>
<dbReference type="Proteomes" id="UP000287394">
    <property type="component" value="Chromosome"/>
</dbReference>
<keyword evidence="4" id="KW-1185">Reference proteome</keyword>
<dbReference type="PROSITE" id="PS00912">
    <property type="entry name" value="DHODEHASE_2"/>
    <property type="match status" value="1"/>
</dbReference>
<dbReference type="PANTHER" id="PTHR20857:SF15">
    <property type="entry name" value="THIAMINE-PHOSPHATE SYNTHASE"/>
    <property type="match status" value="1"/>
</dbReference>
<dbReference type="Gene3D" id="3.20.20.70">
    <property type="entry name" value="Aldolase class I"/>
    <property type="match status" value="1"/>
</dbReference>
<dbReference type="AlphaFoldDB" id="A0A402CRP8"/>
<dbReference type="GO" id="GO:0016627">
    <property type="term" value="F:oxidoreductase activity, acting on the CH-CH group of donors"/>
    <property type="evidence" value="ECO:0007669"/>
    <property type="project" value="InterPro"/>
</dbReference>
<dbReference type="InterPro" id="IPR022998">
    <property type="entry name" value="ThiamineP_synth_TenI"/>
</dbReference>
<evidence type="ECO:0000313" key="4">
    <source>
        <dbReference type="Proteomes" id="UP000287394"/>
    </source>
</evidence>
<dbReference type="KEGG" id="ccot:CCAX7_001030"/>
<gene>
    <name evidence="3" type="primary">thiE</name>
    <name evidence="3" type="ORF">CCAX7_001030</name>
</gene>
<dbReference type="InterPro" id="IPR036206">
    <property type="entry name" value="ThiamineP_synth_sf"/>
</dbReference>
<dbReference type="FunCoup" id="A0A402CRP8">
    <property type="interactions" value="375"/>
</dbReference>